<gene>
    <name evidence="1" type="ORF">CROST_031730</name>
</gene>
<sequence>MTNPTKSKKEKVKKKQKLRNNEYYNLQDEFDKLYENGLRNYKFRNLMDIITKENNILLAYRNIKRNKGSKTVGTDKQNILKIAEENPYKCQLKNVTF</sequence>
<reference evidence="1 2" key="1">
    <citation type="submission" date="2022-04" db="EMBL/GenBank/DDBJ databases">
        <title>Genome sequence of C. roseum typestrain.</title>
        <authorList>
            <person name="Poehlein A."/>
            <person name="Schoch T."/>
            <person name="Duerre P."/>
            <person name="Daniel R."/>
        </authorList>
    </citation>
    <scope>NUCLEOTIDE SEQUENCE [LARGE SCALE GENOMIC DNA]</scope>
    <source>
        <strain evidence="1 2">DSM 7320</strain>
    </source>
</reference>
<dbReference type="EMBL" id="CP096983">
    <property type="protein sequence ID" value="URZ12451.1"/>
    <property type="molecule type" value="Genomic_DNA"/>
</dbReference>
<dbReference type="Proteomes" id="UP000190951">
    <property type="component" value="Chromosome"/>
</dbReference>
<dbReference type="RefSeq" id="WP_077833858.1">
    <property type="nucleotide sequence ID" value="NZ_CP096983.1"/>
</dbReference>
<dbReference type="KEGG" id="crw:CROST_031730"/>
<dbReference type="STRING" id="84029.CROST_09410"/>
<dbReference type="AlphaFoldDB" id="A0A1S8LEY2"/>
<organism evidence="1 2">
    <name type="scientific">Clostridium felsineum</name>
    <dbReference type="NCBI Taxonomy" id="36839"/>
    <lineage>
        <taxon>Bacteria</taxon>
        <taxon>Bacillati</taxon>
        <taxon>Bacillota</taxon>
        <taxon>Clostridia</taxon>
        <taxon>Eubacteriales</taxon>
        <taxon>Clostridiaceae</taxon>
        <taxon>Clostridium</taxon>
    </lineage>
</organism>
<accession>A0A1S8LEY2</accession>
<evidence type="ECO:0000313" key="1">
    <source>
        <dbReference type="EMBL" id="URZ12451.1"/>
    </source>
</evidence>
<keyword evidence="2" id="KW-1185">Reference proteome</keyword>
<name>A0A1S8LEY2_9CLOT</name>
<evidence type="ECO:0000313" key="2">
    <source>
        <dbReference type="Proteomes" id="UP000190951"/>
    </source>
</evidence>
<protein>
    <submittedName>
        <fullName evidence="1">Uncharacterized protein</fullName>
    </submittedName>
</protein>
<proteinExistence type="predicted"/>